<reference evidence="3" key="1">
    <citation type="submission" date="2023-09" db="EMBL/GenBank/DDBJ databases">
        <title>Paucibacter sp. APW11 Genome sequencing and assembly.</title>
        <authorList>
            <person name="Kim I."/>
        </authorList>
    </citation>
    <scope>NUCLEOTIDE SEQUENCE</scope>
    <source>
        <strain evidence="3">APW11</strain>
    </source>
</reference>
<keyword evidence="1" id="KW-0732">Signal</keyword>
<dbReference type="EMBL" id="JAVXZY010000002">
    <property type="protein sequence ID" value="MDT8999024.1"/>
    <property type="molecule type" value="Genomic_DNA"/>
</dbReference>
<evidence type="ECO:0000259" key="2">
    <source>
        <dbReference type="Pfam" id="PF07589"/>
    </source>
</evidence>
<feature type="domain" description="Ice-binding protein C-terminal" evidence="2">
    <location>
        <begin position="164"/>
        <end position="189"/>
    </location>
</feature>
<sequence>MNAFPQLLGALLLGASLGAPAATLTLIPTSTELKPGSALLIDLMVADLNGKDSVGVFDLQIGYDATLFSFSGYQLGLGLGDAALGQALDISQGGQGTGRVHLGELSLLDTLPVQGQAFKLASLSFTAKQAGVAGFALSQAQLGDAFGTALPVTQLNGVDVTVSAVPEPSSYALLLAGLGLVGLWSGTRRRRD</sequence>
<evidence type="ECO:0000313" key="4">
    <source>
        <dbReference type="Proteomes" id="UP001246372"/>
    </source>
</evidence>
<dbReference type="NCBIfam" id="TIGR02595">
    <property type="entry name" value="PEP_CTERM"/>
    <property type="match status" value="1"/>
</dbReference>
<dbReference type="InterPro" id="IPR008965">
    <property type="entry name" value="CBM2/CBM3_carb-bd_dom_sf"/>
</dbReference>
<gene>
    <name evidence="3" type="ORF">RQP53_07065</name>
</gene>
<feature type="signal peptide" evidence="1">
    <location>
        <begin position="1"/>
        <end position="21"/>
    </location>
</feature>
<protein>
    <submittedName>
        <fullName evidence="3">Cohesin domain-containing protein</fullName>
    </submittedName>
</protein>
<accession>A0ABU3P8X6</accession>
<dbReference type="CDD" id="cd08547">
    <property type="entry name" value="Type_II_cohesin"/>
    <property type="match status" value="1"/>
</dbReference>
<dbReference type="RefSeq" id="WP_315649514.1">
    <property type="nucleotide sequence ID" value="NZ_JAVXZY010000002.1"/>
</dbReference>
<feature type="chain" id="PRO_5045450731" evidence="1">
    <location>
        <begin position="22"/>
        <end position="192"/>
    </location>
</feature>
<evidence type="ECO:0000256" key="1">
    <source>
        <dbReference type="SAM" id="SignalP"/>
    </source>
</evidence>
<dbReference type="Gene3D" id="2.60.40.680">
    <property type="match status" value="1"/>
</dbReference>
<keyword evidence="4" id="KW-1185">Reference proteome</keyword>
<proteinExistence type="predicted"/>
<dbReference type="Proteomes" id="UP001246372">
    <property type="component" value="Unassembled WGS sequence"/>
</dbReference>
<organism evidence="3 4">
    <name type="scientific">Roseateles aquae</name>
    <dbReference type="NCBI Taxonomy" id="3077235"/>
    <lineage>
        <taxon>Bacteria</taxon>
        <taxon>Pseudomonadati</taxon>
        <taxon>Pseudomonadota</taxon>
        <taxon>Betaproteobacteria</taxon>
        <taxon>Burkholderiales</taxon>
        <taxon>Sphaerotilaceae</taxon>
        <taxon>Roseateles</taxon>
    </lineage>
</organism>
<dbReference type="Pfam" id="PF07589">
    <property type="entry name" value="PEP-CTERM"/>
    <property type="match status" value="1"/>
</dbReference>
<comment type="caution">
    <text evidence="3">The sequence shown here is derived from an EMBL/GenBank/DDBJ whole genome shotgun (WGS) entry which is preliminary data.</text>
</comment>
<dbReference type="SUPFAM" id="SSF49384">
    <property type="entry name" value="Carbohydrate-binding domain"/>
    <property type="match status" value="1"/>
</dbReference>
<dbReference type="InterPro" id="IPR013424">
    <property type="entry name" value="Ice-binding_C"/>
</dbReference>
<name>A0ABU3P8X6_9BURK</name>
<evidence type="ECO:0000313" key="3">
    <source>
        <dbReference type="EMBL" id="MDT8999024.1"/>
    </source>
</evidence>